<geneLocation type="plasmid" evidence="2 3">
    <name>pBRV691</name>
</geneLocation>
<sequence>MNESTRKPYITVFTPIYNRAYTLQRLYESLRKQSQYDFEWLIVDDGSTDNTESLVQEFIRENSLFNIRYVKKENEGKHIAINVGAKIAMGKLFFIVDSDDALSTNAIEAIEKTEKEIAGMDSFAGVVGLRGNFEGFPIKSPGEQYSHSELENLMGTYIDATSLEYRYKYKIQGDRAEVVYTEIIKNIPFPKIEGEKFMEESYLWTSLSKMGLKFRWFNQVIYLCEYLQDGLTNNMREIVKKNWKTHCFCANFDLTAKDIPLKIRAKECVRYYRYGLYGGEKLKNLWNECNDKFLSVPAILVAVVRRVK</sequence>
<dbReference type="InterPro" id="IPR029044">
    <property type="entry name" value="Nucleotide-diphossugar_trans"/>
</dbReference>
<keyword evidence="2" id="KW-0614">Plasmid</keyword>
<evidence type="ECO:0000313" key="2">
    <source>
        <dbReference type="EMBL" id="WAD02986.1"/>
    </source>
</evidence>
<dbReference type="Gene3D" id="3.90.550.10">
    <property type="entry name" value="Spore Coat Polysaccharide Biosynthesis Protein SpsA, Chain A"/>
    <property type="match status" value="1"/>
</dbReference>
<proteinExistence type="predicted"/>
<dbReference type="PANTHER" id="PTHR22916">
    <property type="entry name" value="GLYCOSYLTRANSFERASE"/>
    <property type="match status" value="1"/>
</dbReference>
<name>A0AB38X9E3_LEVBR</name>
<accession>A0AB38X9E3</accession>
<dbReference type="InterPro" id="IPR001173">
    <property type="entry name" value="Glyco_trans_2-like"/>
</dbReference>
<dbReference type="EMBL" id="CP113119">
    <property type="protein sequence ID" value="WAD02986.1"/>
    <property type="molecule type" value="Genomic_DNA"/>
</dbReference>
<reference evidence="2" key="1">
    <citation type="submission" date="2022-11" db="EMBL/GenBank/DDBJ databases">
        <title>Whole genome sequence of Levilactobacillus brevis SMB091.</title>
        <authorList>
            <person name="Kim J.-M."/>
            <person name="Kim O.-C."/>
            <person name="Choi Y.H."/>
            <person name="Han N.S."/>
            <person name="Hurh B."/>
        </authorList>
    </citation>
    <scope>NUCLEOTIDE SEQUENCE</scope>
    <source>
        <strain evidence="2">SMB091</strain>
        <plasmid evidence="2">pBRV691</plasmid>
    </source>
</reference>
<feature type="domain" description="Glycosyltransferase 2-like" evidence="1">
    <location>
        <begin position="11"/>
        <end position="109"/>
    </location>
</feature>
<dbReference type="PANTHER" id="PTHR22916:SF64">
    <property type="entry name" value="TRANSFERASE, PUTATIVE-RELATED"/>
    <property type="match status" value="1"/>
</dbReference>
<protein>
    <submittedName>
        <fullName evidence="2">Glycosyltransferase family A protein</fullName>
    </submittedName>
</protein>
<dbReference type="CDD" id="cd00761">
    <property type="entry name" value="Glyco_tranf_GTA_type"/>
    <property type="match status" value="1"/>
</dbReference>
<dbReference type="Proteomes" id="UP001164768">
    <property type="component" value="Plasmid pBRV691"/>
</dbReference>
<gene>
    <name evidence="2" type="ORF">ORR04_12435</name>
</gene>
<dbReference type="SUPFAM" id="SSF53448">
    <property type="entry name" value="Nucleotide-diphospho-sugar transferases"/>
    <property type="match status" value="1"/>
</dbReference>
<dbReference type="Pfam" id="PF00535">
    <property type="entry name" value="Glycos_transf_2"/>
    <property type="match status" value="1"/>
</dbReference>
<evidence type="ECO:0000313" key="3">
    <source>
        <dbReference type="Proteomes" id="UP001164768"/>
    </source>
</evidence>
<dbReference type="RefSeq" id="WP_267668777.1">
    <property type="nucleotide sequence ID" value="NZ_CP113119.1"/>
</dbReference>
<organism evidence="2 3">
    <name type="scientific">Levilactobacillus brevis</name>
    <name type="common">Lactobacillus brevis</name>
    <dbReference type="NCBI Taxonomy" id="1580"/>
    <lineage>
        <taxon>Bacteria</taxon>
        <taxon>Bacillati</taxon>
        <taxon>Bacillota</taxon>
        <taxon>Bacilli</taxon>
        <taxon>Lactobacillales</taxon>
        <taxon>Lactobacillaceae</taxon>
        <taxon>Levilactobacillus</taxon>
    </lineage>
</organism>
<dbReference type="AlphaFoldDB" id="A0AB38X9E3"/>
<evidence type="ECO:0000259" key="1">
    <source>
        <dbReference type="Pfam" id="PF00535"/>
    </source>
</evidence>